<feature type="non-terminal residue" evidence="2">
    <location>
        <position position="339"/>
    </location>
</feature>
<feature type="domain" description="SUF system FeS cluster assembly SufBD core" evidence="1">
    <location>
        <begin position="156"/>
        <end position="339"/>
    </location>
</feature>
<dbReference type="PANTHER" id="PTHR43575">
    <property type="entry name" value="PROTEIN ABCI7, CHLOROPLASTIC"/>
    <property type="match status" value="1"/>
</dbReference>
<reference evidence="2" key="1">
    <citation type="submission" date="2018-05" db="EMBL/GenBank/DDBJ databases">
        <authorList>
            <person name="Lanie J.A."/>
            <person name="Ng W.-L."/>
            <person name="Kazmierczak K.M."/>
            <person name="Andrzejewski T.M."/>
            <person name="Davidsen T.M."/>
            <person name="Wayne K.J."/>
            <person name="Tettelin H."/>
            <person name="Glass J.I."/>
            <person name="Rusch D."/>
            <person name="Podicherti R."/>
            <person name="Tsui H.-C.T."/>
            <person name="Winkler M.E."/>
        </authorList>
    </citation>
    <scope>NUCLEOTIDE SEQUENCE</scope>
</reference>
<dbReference type="AlphaFoldDB" id="A0A382KIR1"/>
<dbReference type="SUPFAM" id="SSF101960">
    <property type="entry name" value="Stabilizer of iron transporter SufD"/>
    <property type="match status" value="1"/>
</dbReference>
<name>A0A382KIR1_9ZZZZ</name>
<dbReference type="PANTHER" id="PTHR43575:SF1">
    <property type="entry name" value="PROTEIN ABCI7, CHLOROPLASTIC"/>
    <property type="match status" value="1"/>
</dbReference>
<evidence type="ECO:0000313" key="2">
    <source>
        <dbReference type="EMBL" id="SVC23232.1"/>
    </source>
</evidence>
<accession>A0A382KIR1</accession>
<sequence>MDLNPSLSSEFPDWFQDFKQKSLDQFMAHNIPSITDSEWEYTKIDSLLELLFKRDVLNRIDPKELPDKSIESDNDVICIHFHNGQYFASSDLPDHIMIFSKTHNKDIFKQLFKLDINPQRSFLSDMNSIIFSDTLLIKTLQNQKVDTEIHIINHSHYDSIIAPRLHIHVAENSSLKVFEHVKSSTQSVISHLMTIVCEADSNLEFYKLIEQQKDTHFLSTHTVQMAENSKVDFFSWDFGGKTSTTNTLAELDGKKSEFHYSALFTPSDDHHSGNQLRVEHKANKTKSRIKIRGVLNDQSKGVFFGKIKVNEDVLGTSAFMENKNLLISDDATISTQPIL</sequence>
<proteinExistence type="predicted"/>
<dbReference type="InterPro" id="IPR037284">
    <property type="entry name" value="SUF_FeS_clus_asmbl_SufBD_sf"/>
</dbReference>
<dbReference type="EMBL" id="UINC01080364">
    <property type="protein sequence ID" value="SVC23232.1"/>
    <property type="molecule type" value="Genomic_DNA"/>
</dbReference>
<protein>
    <recommendedName>
        <fullName evidence="1">SUF system FeS cluster assembly SufBD core domain-containing protein</fullName>
    </recommendedName>
</protein>
<organism evidence="2">
    <name type="scientific">marine metagenome</name>
    <dbReference type="NCBI Taxonomy" id="408172"/>
    <lineage>
        <taxon>unclassified sequences</taxon>
        <taxon>metagenomes</taxon>
        <taxon>ecological metagenomes</taxon>
    </lineage>
</organism>
<dbReference type="InterPro" id="IPR000825">
    <property type="entry name" value="SUF_FeS_clus_asmbl_SufBD_core"/>
</dbReference>
<gene>
    <name evidence="2" type="ORF">METZ01_LOCUS276086</name>
</gene>
<dbReference type="Pfam" id="PF01458">
    <property type="entry name" value="SUFBD_core"/>
    <property type="match status" value="1"/>
</dbReference>
<dbReference type="GO" id="GO:0016226">
    <property type="term" value="P:iron-sulfur cluster assembly"/>
    <property type="evidence" value="ECO:0007669"/>
    <property type="project" value="InterPro"/>
</dbReference>
<dbReference type="InterPro" id="IPR055346">
    <property type="entry name" value="Fe-S_cluster_assembly_SufBD"/>
</dbReference>
<evidence type="ECO:0000259" key="1">
    <source>
        <dbReference type="Pfam" id="PF01458"/>
    </source>
</evidence>